<dbReference type="PROSITE" id="PS50801">
    <property type="entry name" value="STAS"/>
    <property type="match status" value="1"/>
</dbReference>
<evidence type="ECO:0000313" key="2">
    <source>
        <dbReference type="EMBL" id="PSF05956.1"/>
    </source>
</evidence>
<organism evidence="2 3">
    <name type="scientific">Marinobacter fuscus</name>
    <dbReference type="NCBI Taxonomy" id="2109942"/>
    <lineage>
        <taxon>Bacteria</taxon>
        <taxon>Pseudomonadati</taxon>
        <taxon>Pseudomonadota</taxon>
        <taxon>Gammaproteobacteria</taxon>
        <taxon>Pseudomonadales</taxon>
        <taxon>Marinobacteraceae</taxon>
        <taxon>Marinobacter</taxon>
    </lineage>
</organism>
<proteinExistence type="predicted"/>
<name>A0A2T1K726_9GAMM</name>
<dbReference type="EMBL" id="PXNP01000085">
    <property type="protein sequence ID" value="PSF05956.1"/>
    <property type="molecule type" value="Genomic_DNA"/>
</dbReference>
<dbReference type="Pfam" id="PF13466">
    <property type="entry name" value="STAS_2"/>
    <property type="match status" value="1"/>
</dbReference>
<sequence>MTAEGRIERHEGVLRLLGEVDATSVLELRKQGEQFIQQAGQQPLIIDLSGLSTAHTVVLSLLLCWHRLALSLQGQLSFTGASDRLVSLAALSSLQNQLPGFSPQS</sequence>
<keyword evidence="3" id="KW-1185">Reference proteome</keyword>
<dbReference type="Proteomes" id="UP000239866">
    <property type="component" value="Unassembled WGS sequence"/>
</dbReference>
<comment type="caution">
    <text evidence="2">The sequence shown here is derived from an EMBL/GenBank/DDBJ whole genome shotgun (WGS) entry which is preliminary data.</text>
</comment>
<reference evidence="2 3" key="1">
    <citation type="submission" date="2018-03" db="EMBL/GenBank/DDBJ databases">
        <title>Marinobacter brunus sp. nov., a marine bacterium of Gamma-proteobacteria isolated from the surface seawater of the South China Sea.</title>
        <authorList>
            <person name="Cheng H."/>
            <person name="Wu Y.-H."/>
            <person name="Xamxidin M."/>
            <person name="Xu X.-W."/>
        </authorList>
    </citation>
    <scope>NUCLEOTIDE SEQUENCE [LARGE SCALE GENOMIC DNA]</scope>
    <source>
        <strain evidence="2 3">NH169-3</strain>
    </source>
</reference>
<feature type="domain" description="STAS" evidence="1">
    <location>
        <begin position="13"/>
        <end position="105"/>
    </location>
</feature>
<dbReference type="InterPro" id="IPR036513">
    <property type="entry name" value="STAS_dom_sf"/>
</dbReference>
<dbReference type="InterPro" id="IPR002645">
    <property type="entry name" value="STAS_dom"/>
</dbReference>
<dbReference type="OrthoDB" id="6371012at2"/>
<dbReference type="SUPFAM" id="SSF52091">
    <property type="entry name" value="SpoIIaa-like"/>
    <property type="match status" value="1"/>
</dbReference>
<dbReference type="Gene3D" id="3.30.750.24">
    <property type="entry name" value="STAS domain"/>
    <property type="match status" value="1"/>
</dbReference>
<evidence type="ECO:0000259" key="1">
    <source>
        <dbReference type="PROSITE" id="PS50801"/>
    </source>
</evidence>
<dbReference type="RefSeq" id="WP_106762705.1">
    <property type="nucleotide sequence ID" value="NZ_PXNP01000085.1"/>
</dbReference>
<accession>A0A2T1K726</accession>
<evidence type="ECO:0000313" key="3">
    <source>
        <dbReference type="Proteomes" id="UP000239866"/>
    </source>
</evidence>
<dbReference type="InterPro" id="IPR058548">
    <property type="entry name" value="MlaB-like_STAS"/>
</dbReference>
<gene>
    <name evidence="2" type="ORF">C7H09_11465</name>
</gene>
<dbReference type="CDD" id="cd07043">
    <property type="entry name" value="STAS_anti-anti-sigma_factors"/>
    <property type="match status" value="1"/>
</dbReference>
<protein>
    <submittedName>
        <fullName evidence="2">NTP-binding protein</fullName>
    </submittedName>
</protein>
<dbReference type="AlphaFoldDB" id="A0A2T1K726"/>